<accession>A0A0F9ZY60</accession>
<sequence>NCQREHESLNNMTPTNYLIQEGGMSNMLGTYTSQRERVI</sequence>
<dbReference type="AlphaFoldDB" id="A0A0F9ZY60"/>
<protein>
    <submittedName>
        <fullName evidence="1">Uncharacterized protein</fullName>
    </submittedName>
</protein>
<proteinExistence type="predicted"/>
<organism evidence="1 2">
    <name type="scientific">Candidatus Woesebacteria bacterium GW2011_GWB1_33_22</name>
    <dbReference type="NCBI Taxonomy" id="1618566"/>
    <lineage>
        <taxon>Bacteria</taxon>
        <taxon>Candidatus Woeseibacteriota</taxon>
    </lineage>
</organism>
<name>A0A0F9ZY60_9BACT</name>
<reference evidence="1 2" key="1">
    <citation type="journal article" date="2015" name="Nature">
        <title>rRNA introns, odd ribosomes, and small enigmatic genomes across a large radiation of phyla.</title>
        <authorList>
            <person name="Brown C.T."/>
            <person name="Hug L.A."/>
            <person name="Thomas B.C."/>
            <person name="Sharon I."/>
            <person name="Castelle C.J."/>
            <person name="Singh A."/>
            <person name="Wilkins M.J."/>
            <person name="Williams K.H."/>
            <person name="Banfield J.F."/>
        </authorList>
    </citation>
    <scope>NUCLEOTIDE SEQUENCE [LARGE SCALE GENOMIC DNA]</scope>
</reference>
<dbReference type="Proteomes" id="UP000034778">
    <property type="component" value="Unassembled WGS sequence"/>
</dbReference>
<comment type="caution">
    <text evidence="1">The sequence shown here is derived from an EMBL/GenBank/DDBJ whole genome shotgun (WGS) entry which is preliminary data.</text>
</comment>
<gene>
    <name evidence="1" type="ORF">UR35_C0014G0014</name>
</gene>
<feature type="non-terminal residue" evidence="1">
    <location>
        <position position="1"/>
    </location>
</feature>
<evidence type="ECO:0000313" key="2">
    <source>
        <dbReference type="Proteomes" id="UP000034778"/>
    </source>
</evidence>
<evidence type="ECO:0000313" key="1">
    <source>
        <dbReference type="EMBL" id="KKP43941.1"/>
    </source>
</evidence>
<dbReference type="EMBL" id="LBOW01000014">
    <property type="protein sequence ID" value="KKP43941.1"/>
    <property type="molecule type" value="Genomic_DNA"/>
</dbReference>